<dbReference type="GO" id="GO:0016887">
    <property type="term" value="F:ATP hydrolysis activity"/>
    <property type="evidence" value="ECO:0007669"/>
    <property type="project" value="InterPro"/>
</dbReference>
<gene>
    <name evidence="6" type="primary">gsiA_1</name>
    <name evidence="6" type="ORF">NCTC10741_01990</name>
</gene>
<dbReference type="GO" id="GO:0015833">
    <property type="term" value="P:peptide transport"/>
    <property type="evidence" value="ECO:0007669"/>
    <property type="project" value="InterPro"/>
</dbReference>
<evidence type="ECO:0000313" key="7">
    <source>
        <dbReference type="Proteomes" id="UP000271626"/>
    </source>
</evidence>
<evidence type="ECO:0000256" key="4">
    <source>
        <dbReference type="ARBA" id="ARBA00022840"/>
    </source>
</evidence>
<dbReference type="Pfam" id="PF08352">
    <property type="entry name" value="oligo_HPY"/>
    <property type="match status" value="2"/>
</dbReference>
<keyword evidence="3" id="KW-0547">Nucleotide-binding</keyword>
<dbReference type="GO" id="GO:0005524">
    <property type="term" value="F:ATP binding"/>
    <property type="evidence" value="ECO:0007669"/>
    <property type="project" value="UniProtKB-KW"/>
</dbReference>
<dbReference type="NCBIfam" id="NF008453">
    <property type="entry name" value="PRK11308.1"/>
    <property type="match status" value="2"/>
</dbReference>
<dbReference type="PANTHER" id="PTHR43776">
    <property type="entry name" value="TRANSPORT ATP-BINDING PROTEIN"/>
    <property type="match status" value="1"/>
</dbReference>
<evidence type="ECO:0000256" key="1">
    <source>
        <dbReference type="ARBA" id="ARBA00005417"/>
    </source>
</evidence>
<dbReference type="EC" id="3.6.3.-" evidence="6"/>
<sequence length="592" mass="63175">MSDEHKHGLSKVKDKVASALGRSPSPLLEIRDLVVEFEVQGKPVPAVRGANLTVYPGQTVAIVGESGSGKSTTAAAVMGLLQGTGRVASGQIVFDGQDLSKASEKDFQKIRGNGIGLVPQDPNTNLNPLWRVGYQIRETLKANNAEEGDAKKRAVALLAEAGMKDPDKRVNQYPHEFSGGMKQRALIAIGLACRPKLLIADEPTSALDVTVQRQILDHLDTLTSDLGTAVLLITHDLGLAAERASHLVVMYKGRVVESGPALEILQDPQHEYTKRLVAAAPSLSARRSDIPAAAAAVTDVMESEAGGSEAALETVKAELKDSAATGPAEVVVARNLVKDFPIRGSLPFQSTDFRAVDDVSFTMLRGTTTAVVGESGSGKSTVARMVLGLLEPTSGTVEFDGRDVTTLRGAEAKAFRRRVQPVFQNPYGSLDPMYSIYRAITEPLVVHGIGDKASRVERAKELLEMVALPADTMHRYPNELSGGQRQRVAIARALALNPEVIVLDEAVSALDVLVQAQILTLLEGLQQELGLTYLFITHDLAVVKQIAHQTLVMAGGKVMEAGPTDQVYDNPSSDYTRKLIDAIPGGSIELAG</sequence>
<dbReference type="CDD" id="cd03257">
    <property type="entry name" value="ABC_NikE_OppD_transporters"/>
    <property type="match status" value="2"/>
</dbReference>
<dbReference type="InterPro" id="IPR003439">
    <property type="entry name" value="ABC_transporter-like_ATP-bd"/>
</dbReference>
<keyword evidence="6" id="KW-0378">Hydrolase</keyword>
<comment type="similarity">
    <text evidence="1">Belongs to the ABC transporter superfamily.</text>
</comment>
<evidence type="ECO:0000313" key="6">
    <source>
        <dbReference type="EMBL" id="VDR38858.1"/>
    </source>
</evidence>
<dbReference type="OrthoDB" id="8036461at2"/>
<dbReference type="InterPro" id="IPR003593">
    <property type="entry name" value="AAA+_ATPase"/>
</dbReference>
<dbReference type="Gene3D" id="3.40.50.300">
    <property type="entry name" value="P-loop containing nucleotide triphosphate hydrolases"/>
    <property type="match status" value="2"/>
</dbReference>
<name>A0A3P8KFS7_TSUPA</name>
<proteinExistence type="inferred from homology"/>
<dbReference type="Pfam" id="PF00005">
    <property type="entry name" value="ABC_tran"/>
    <property type="match status" value="2"/>
</dbReference>
<dbReference type="SMART" id="SM00382">
    <property type="entry name" value="AAA"/>
    <property type="match status" value="2"/>
</dbReference>
<dbReference type="Proteomes" id="UP000271626">
    <property type="component" value="Chromosome"/>
</dbReference>
<dbReference type="FunFam" id="3.40.50.300:FF:000016">
    <property type="entry name" value="Oligopeptide ABC transporter ATP-binding component"/>
    <property type="match status" value="1"/>
</dbReference>
<feature type="domain" description="ABC transporter" evidence="5">
    <location>
        <begin position="331"/>
        <end position="580"/>
    </location>
</feature>
<dbReference type="SUPFAM" id="SSF52540">
    <property type="entry name" value="P-loop containing nucleoside triphosphate hydrolases"/>
    <property type="match status" value="2"/>
</dbReference>
<accession>A0A3P8KFS7</accession>
<dbReference type="InterPro" id="IPR013563">
    <property type="entry name" value="Oligopep_ABC_C"/>
</dbReference>
<dbReference type="AlphaFoldDB" id="A0A3P8KFS7"/>
<dbReference type="InterPro" id="IPR050319">
    <property type="entry name" value="ABC_transp_ATP-bind"/>
</dbReference>
<dbReference type="PROSITE" id="PS00211">
    <property type="entry name" value="ABC_TRANSPORTER_1"/>
    <property type="match status" value="2"/>
</dbReference>
<dbReference type="NCBIfam" id="NF007739">
    <property type="entry name" value="PRK10419.1"/>
    <property type="match status" value="2"/>
</dbReference>
<dbReference type="InterPro" id="IPR027417">
    <property type="entry name" value="P-loop_NTPase"/>
</dbReference>
<protein>
    <submittedName>
        <fullName evidence="6">Glutathione import ATP-binding protein GsiA</fullName>
        <ecNumber evidence="6">3.6.3.-</ecNumber>
    </submittedName>
</protein>
<evidence type="ECO:0000256" key="3">
    <source>
        <dbReference type="ARBA" id="ARBA00022741"/>
    </source>
</evidence>
<evidence type="ECO:0000256" key="2">
    <source>
        <dbReference type="ARBA" id="ARBA00022448"/>
    </source>
</evidence>
<reference evidence="6 7" key="1">
    <citation type="submission" date="2018-12" db="EMBL/GenBank/DDBJ databases">
        <authorList>
            <consortium name="Pathogen Informatics"/>
        </authorList>
    </citation>
    <scope>NUCLEOTIDE SEQUENCE [LARGE SCALE GENOMIC DNA]</scope>
    <source>
        <strain evidence="6 7">NCTC10741</strain>
    </source>
</reference>
<keyword evidence="4 6" id="KW-0067">ATP-binding</keyword>
<dbReference type="RefSeq" id="WP_126196035.1">
    <property type="nucleotide sequence ID" value="NZ_CP085954.1"/>
</dbReference>
<dbReference type="EMBL" id="LR131273">
    <property type="protein sequence ID" value="VDR38858.1"/>
    <property type="molecule type" value="Genomic_DNA"/>
</dbReference>
<feature type="domain" description="ABC transporter" evidence="5">
    <location>
        <begin position="28"/>
        <end position="277"/>
    </location>
</feature>
<dbReference type="InterPro" id="IPR017871">
    <property type="entry name" value="ABC_transporter-like_CS"/>
</dbReference>
<evidence type="ECO:0000259" key="5">
    <source>
        <dbReference type="PROSITE" id="PS50893"/>
    </source>
</evidence>
<organism evidence="6 7">
    <name type="scientific">Tsukamurella paurometabola</name>
    <name type="common">Corynebacterium paurometabolum</name>
    <dbReference type="NCBI Taxonomy" id="2061"/>
    <lineage>
        <taxon>Bacteria</taxon>
        <taxon>Bacillati</taxon>
        <taxon>Actinomycetota</taxon>
        <taxon>Actinomycetes</taxon>
        <taxon>Mycobacteriales</taxon>
        <taxon>Tsukamurellaceae</taxon>
        <taxon>Tsukamurella</taxon>
    </lineage>
</organism>
<dbReference type="PROSITE" id="PS50893">
    <property type="entry name" value="ABC_TRANSPORTER_2"/>
    <property type="match status" value="2"/>
</dbReference>
<keyword evidence="2" id="KW-0813">Transport</keyword>
<dbReference type="GO" id="GO:0055085">
    <property type="term" value="P:transmembrane transport"/>
    <property type="evidence" value="ECO:0007669"/>
    <property type="project" value="UniProtKB-ARBA"/>
</dbReference>